<sequence>MFSRNSKSCLVPEVVRGLRVLLVDGDSSAVVYIASVLEEQLYNVKTTKFPSVALSMIQEGENEFDLVMADIGMKGMDIFTFLKRILVRSDMPIIFMSSDEDFDMVTKALCEGACFFLHKPIRRWDIINVWQHVYRKQTFSQKIGSRKGDIGKEVPENDPRGNKITVVDSSFKNIERNNFLGTDNKTTSIDRRGKSRIEVEGGVRKVCGNQDQESPLEARITSVEIGNQGMPSRKRGIGTSYGGSEERSDSKGLESVEDGSEGKDSDDDSSSLKKRSRMKWTPSLHLKFLDAVSSMGDGSNITLSLKSKFLKLEVHPRTLLRRMNEPELSLCHVASHLQDMPASPYNFYGANGFTTGILDQHDPTMQTQGVFNYPHSLIGAATQHFGASSIGQNDCLSLGGHMQDPPPPGYSVPLYHKRGRPPNSNTPAHYTIKSLRKALKSASLSAKRDSLSSVNNMFSAPVQAANTGELPIHVSNGLNSTGPNGTDLIDNANEICSHENQQLLGLDWSTQNFTHWSPVPGCLSNRTGIYQSVDVLPDVPQQVVDPFDQDLNPPTPSQYLQSLDQLAAQETGYFEGQSSNSSSGRNSSCFASNQELIPPNPGSFSDLLKLLDGDQGEVSRQSNREPEIGEDDFDRYLEWFCSPNCGIDYPI</sequence>
<keyword evidence="2" id="KW-1185">Reference proteome</keyword>
<dbReference type="Proteomes" id="UP001062846">
    <property type="component" value="Chromosome 12"/>
</dbReference>
<evidence type="ECO:0000313" key="2">
    <source>
        <dbReference type="Proteomes" id="UP001062846"/>
    </source>
</evidence>
<reference evidence="1" key="1">
    <citation type="submission" date="2022-02" db="EMBL/GenBank/DDBJ databases">
        <title>Plant Genome Project.</title>
        <authorList>
            <person name="Zhang R.-G."/>
        </authorList>
    </citation>
    <scope>NUCLEOTIDE SEQUENCE</scope>
    <source>
        <strain evidence="1">AT1</strain>
    </source>
</reference>
<accession>A0ACC0LGQ6</accession>
<evidence type="ECO:0000313" key="1">
    <source>
        <dbReference type="EMBL" id="KAI8527716.1"/>
    </source>
</evidence>
<comment type="caution">
    <text evidence="1">The sequence shown here is derived from an EMBL/GenBank/DDBJ whole genome shotgun (WGS) entry which is preliminary data.</text>
</comment>
<proteinExistence type="predicted"/>
<dbReference type="EMBL" id="CM046399">
    <property type="protein sequence ID" value="KAI8527716.1"/>
    <property type="molecule type" value="Genomic_DNA"/>
</dbReference>
<organism evidence="1 2">
    <name type="scientific">Rhododendron molle</name>
    <name type="common">Chinese azalea</name>
    <name type="synonym">Azalea mollis</name>
    <dbReference type="NCBI Taxonomy" id="49168"/>
    <lineage>
        <taxon>Eukaryota</taxon>
        <taxon>Viridiplantae</taxon>
        <taxon>Streptophyta</taxon>
        <taxon>Embryophyta</taxon>
        <taxon>Tracheophyta</taxon>
        <taxon>Spermatophyta</taxon>
        <taxon>Magnoliopsida</taxon>
        <taxon>eudicotyledons</taxon>
        <taxon>Gunneridae</taxon>
        <taxon>Pentapetalae</taxon>
        <taxon>asterids</taxon>
        <taxon>Ericales</taxon>
        <taxon>Ericaceae</taxon>
        <taxon>Ericoideae</taxon>
        <taxon>Rhodoreae</taxon>
        <taxon>Rhododendron</taxon>
    </lineage>
</organism>
<protein>
    <submittedName>
        <fullName evidence="1">Uncharacterized protein</fullName>
    </submittedName>
</protein>
<gene>
    <name evidence="1" type="ORF">RHMOL_Rhmol12G0096400</name>
</gene>
<name>A0ACC0LGQ6_RHOML</name>